<evidence type="ECO:0000313" key="4">
    <source>
        <dbReference type="Proteomes" id="UP000799750"/>
    </source>
</evidence>
<proteinExistence type="predicted"/>
<feature type="compositionally biased region" description="Polar residues" evidence="1">
    <location>
        <begin position="96"/>
        <end position="105"/>
    </location>
</feature>
<evidence type="ECO:0000313" key="3">
    <source>
        <dbReference type="EMBL" id="KAF2496708.1"/>
    </source>
</evidence>
<dbReference type="PANTHER" id="PTHR42076:SF1">
    <property type="entry name" value="CYANOVIRIN-N DOMAIN-CONTAINING PROTEIN"/>
    <property type="match status" value="1"/>
</dbReference>
<dbReference type="SMART" id="SM01111">
    <property type="entry name" value="CVNH"/>
    <property type="match status" value="1"/>
</dbReference>
<organism evidence="3 4">
    <name type="scientific">Lophium mytilinum</name>
    <dbReference type="NCBI Taxonomy" id="390894"/>
    <lineage>
        <taxon>Eukaryota</taxon>
        <taxon>Fungi</taxon>
        <taxon>Dikarya</taxon>
        <taxon>Ascomycota</taxon>
        <taxon>Pezizomycotina</taxon>
        <taxon>Dothideomycetes</taxon>
        <taxon>Pleosporomycetidae</taxon>
        <taxon>Mytilinidiales</taxon>
        <taxon>Mytilinidiaceae</taxon>
        <taxon>Lophium</taxon>
    </lineage>
</organism>
<dbReference type="PANTHER" id="PTHR42076">
    <property type="entry name" value="CYANOVIRIN-N HOMOLOG"/>
    <property type="match status" value="1"/>
</dbReference>
<dbReference type="InterPro" id="IPR011990">
    <property type="entry name" value="TPR-like_helical_dom_sf"/>
</dbReference>
<dbReference type="Pfam" id="PF08881">
    <property type="entry name" value="CVNH"/>
    <property type="match status" value="1"/>
</dbReference>
<dbReference type="InterPro" id="IPR011058">
    <property type="entry name" value="Cyanovirin-N"/>
</dbReference>
<gene>
    <name evidence="3" type="ORF">BU16DRAFT_339910</name>
</gene>
<keyword evidence="4" id="KW-1185">Reference proteome</keyword>
<name>A0A6A6QW67_9PEZI</name>
<feature type="region of interest" description="Disordered" evidence="1">
    <location>
        <begin position="1"/>
        <end position="42"/>
    </location>
</feature>
<dbReference type="SUPFAM" id="SSF51322">
    <property type="entry name" value="Cyanovirin-N"/>
    <property type="match status" value="1"/>
</dbReference>
<feature type="domain" description="Cyanovirin-N" evidence="2">
    <location>
        <begin position="119"/>
        <end position="220"/>
    </location>
</feature>
<dbReference type="Proteomes" id="UP000799750">
    <property type="component" value="Unassembled WGS sequence"/>
</dbReference>
<feature type="region of interest" description="Disordered" evidence="1">
    <location>
        <begin position="79"/>
        <end position="115"/>
    </location>
</feature>
<accession>A0A6A6QW67</accession>
<dbReference type="InterPro" id="IPR036673">
    <property type="entry name" value="Cyanovirin-N_sf"/>
</dbReference>
<dbReference type="SUPFAM" id="SSF48452">
    <property type="entry name" value="TPR-like"/>
    <property type="match status" value="1"/>
</dbReference>
<evidence type="ECO:0000259" key="2">
    <source>
        <dbReference type="SMART" id="SM01111"/>
    </source>
</evidence>
<dbReference type="OrthoDB" id="9991317at2759"/>
<reference evidence="3" key="1">
    <citation type="journal article" date="2020" name="Stud. Mycol.">
        <title>101 Dothideomycetes genomes: a test case for predicting lifestyles and emergence of pathogens.</title>
        <authorList>
            <person name="Haridas S."/>
            <person name="Albert R."/>
            <person name="Binder M."/>
            <person name="Bloem J."/>
            <person name="Labutti K."/>
            <person name="Salamov A."/>
            <person name="Andreopoulos B."/>
            <person name="Baker S."/>
            <person name="Barry K."/>
            <person name="Bills G."/>
            <person name="Bluhm B."/>
            <person name="Cannon C."/>
            <person name="Castanera R."/>
            <person name="Culley D."/>
            <person name="Daum C."/>
            <person name="Ezra D."/>
            <person name="Gonzalez J."/>
            <person name="Henrissat B."/>
            <person name="Kuo A."/>
            <person name="Liang C."/>
            <person name="Lipzen A."/>
            <person name="Lutzoni F."/>
            <person name="Magnuson J."/>
            <person name="Mondo S."/>
            <person name="Nolan M."/>
            <person name="Ohm R."/>
            <person name="Pangilinan J."/>
            <person name="Park H.-J."/>
            <person name="Ramirez L."/>
            <person name="Alfaro M."/>
            <person name="Sun H."/>
            <person name="Tritt A."/>
            <person name="Yoshinaga Y."/>
            <person name="Zwiers L.-H."/>
            <person name="Turgeon B."/>
            <person name="Goodwin S."/>
            <person name="Spatafora J."/>
            <person name="Crous P."/>
            <person name="Grigoriev I."/>
        </authorList>
    </citation>
    <scope>NUCLEOTIDE SEQUENCE</scope>
    <source>
        <strain evidence="3">CBS 269.34</strain>
    </source>
</reference>
<dbReference type="Gene3D" id="2.30.60.10">
    <property type="entry name" value="Cyanovirin-N"/>
    <property type="match status" value="1"/>
</dbReference>
<protein>
    <recommendedName>
        <fullName evidence="2">Cyanovirin-N domain-containing protein</fullName>
    </recommendedName>
</protein>
<dbReference type="Pfam" id="PF12770">
    <property type="entry name" value="CHAT"/>
    <property type="match status" value="1"/>
</dbReference>
<evidence type="ECO:0000256" key="1">
    <source>
        <dbReference type="SAM" id="MobiDB-lite"/>
    </source>
</evidence>
<dbReference type="InterPro" id="IPR024983">
    <property type="entry name" value="CHAT_dom"/>
</dbReference>
<dbReference type="Gene3D" id="1.25.40.10">
    <property type="entry name" value="Tetratricopeptide repeat domain"/>
    <property type="match status" value="1"/>
</dbReference>
<sequence>MGPAYQSPKDGEGFPCVGEPSSRTRPRTDPIDLPPSELLAAEESDGNIESKAIGDFQEIWGLFLKNHHRELYRKINEIDTHDTSPSPKELQLIDASKTSQASVSDSGAHRAPPNPVLGNFSNTSRCIYLDNGQYLLAECQVTGEEYNLARLDLASALSNENGRFRWVPCNGNFQLSARDVRLIEGSTVLEAQLRNVKGDWMTAFVDLDERIANNHGRLGLVTGIPSTPSTSLNEQSAVLTMTNIQTGEGEHTFAFPSTLINGLDHQSVAVMMAYAMNIRAGGREPDTAELEDVIIDFLRHQTLAVDSKKQIGDLEIRQRGILMGKLYDKFNRTGNLNDLLEYRRTCHRILVRFPNLQEDARLSQSLKAYRMMPGMVRSAVDATCLAARTTNSLPLILEAISMVQAAQEMTPEDHSESPMLKDRLCELHLLRYYLGSVDGSHEDDLYLAAAIAETSLSTEIESNEVKGQLLLRLAKCKLAMQNVEGTTNRRQDVMDLLREAERYLDGPGKLVAQMSLASFRRGGLLTTGSHIDMSELTETIACQRASLRDLASQGIHPKLRIDLLTDFSSSLCVALKQTGDLSFATEGLDHVRQAFWIFEEYKDKAMLAPSQLLPILNAYSSILGIKFLVTQASDDLNQAIDACRWAVLLLEDCSPSKPSFWNSLACWQLRRFERNRLTQSHGDGYEHDLVNGVSNARKAYSSIPEEDLDRLVFGSTLGEGLLMQWQEEANDNRLNEGLEICEKSLALMPKGHHLEEHFQLGMYDFLIRRFVRARDLNDYERALALCRKAVGNLSPDHPEAPRQLRAISQSLYKSFEVRIEIGGLPADEDVRFQWKCSRQVLESAGALPRYRIEAGTSLAGCLTLCQWWQEAYQTFQKVIDLLTDLVPRSYSRKDQEWLLSQIPGLATKAGFTALEAGKVMGISPDEAALNSLKLVEASRGLLASTGLHTISNLSNLEKLAPDALDRYRSLEQELCTDDRLTAAIESRELPLSLEVGGHDVFDKRRDVLQKLTELEREFRTLSLDQPSNPPPLVDGLFKPMGRYPIVLLIATTNHGHAILTTNTGVHQLDLPDLHPTDIQSHLNTLYGKNRLSKCAPLEVSTNNEKLKSILKWLWVSAVKPILATLNLLVKNENQRLPRLWWSACGVISRLPFHAAGEGAHTTENVFDYVVSSYTPSFAALHTARQAPPPLIGVGKSDLFLVSMPTTPGENPLKGAKKEEEEIIKNCFGHRFRVMENPTKAEALSELPISTNVHFICHGISKAKNPSSSGLLLGRASAATAEPLAVRDLLLMKNKGAQIAYLSACSTAENSNYKLADEMIHMTSTFLHAGFSHVIGTMWEAKDSAAAPLAGLFYQFLFRNIQDSKDYDSPHDVVAYALHEALMQLRRDRRNKNPLSWAPFIHFGA</sequence>
<dbReference type="EMBL" id="MU004187">
    <property type="protein sequence ID" value="KAF2496708.1"/>
    <property type="molecule type" value="Genomic_DNA"/>
</dbReference>